<comment type="caution">
    <text evidence="2">The sequence shown here is derived from an EMBL/GenBank/DDBJ whole genome shotgun (WGS) entry which is preliminary data.</text>
</comment>
<feature type="region of interest" description="Disordered" evidence="1">
    <location>
        <begin position="1"/>
        <end position="43"/>
    </location>
</feature>
<name>A0A829YKY4_9GAMM</name>
<dbReference type="Proteomes" id="UP000445000">
    <property type="component" value="Unassembled WGS sequence"/>
</dbReference>
<reference evidence="3" key="1">
    <citation type="submission" date="2020-01" db="EMBL/GenBank/DDBJ databases">
        <title>'Steroidobacter agaridevorans' sp. nov., agar-degrading bacteria isolated from rhizosphere soils.</title>
        <authorList>
            <person name="Ikenaga M."/>
            <person name="Kataoka M."/>
            <person name="Murouchi A."/>
            <person name="Katsuragi S."/>
            <person name="Sakai M."/>
        </authorList>
    </citation>
    <scope>NUCLEOTIDE SEQUENCE [LARGE SCALE GENOMIC DNA]</scope>
    <source>
        <strain evidence="3">YU21-B</strain>
    </source>
</reference>
<gene>
    <name evidence="2" type="ORF">GCM10011487_58590</name>
</gene>
<protein>
    <submittedName>
        <fullName evidence="2">Uncharacterized protein</fullName>
    </submittedName>
</protein>
<accession>A0A829YKY4</accession>
<evidence type="ECO:0000313" key="3">
    <source>
        <dbReference type="Proteomes" id="UP000445000"/>
    </source>
</evidence>
<dbReference type="AlphaFoldDB" id="A0A829YKY4"/>
<dbReference type="RefSeq" id="WP_161815477.1">
    <property type="nucleotide sequence ID" value="NZ_BLJN01000007.1"/>
</dbReference>
<dbReference type="EMBL" id="BLJN01000007">
    <property type="protein sequence ID" value="GFE83859.1"/>
    <property type="molecule type" value="Genomic_DNA"/>
</dbReference>
<proteinExistence type="predicted"/>
<evidence type="ECO:0000313" key="2">
    <source>
        <dbReference type="EMBL" id="GFE83859.1"/>
    </source>
</evidence>
<evidence type="ECO:0000256" key="1">
    <source>
        <dbReference type="SAM" id="MobiDB-lite"/>
    </source>
</evidence>
<keyword evidence="3" id="KW-1185">Reference proteome</keyword>
<sequence length="103" mass="11023">MQIGAKKVAQTAGLDRLEPRPGRPVTPASRLRRKSNAHIDLHSGRRRCRRVYGRWRSAHWQPGSTGALADTGSSADDIASARDTHAIAANLANAGATDAAEQD</sequence>
<organism evidence="2 3">
    <name type="scientific">Steroidobacter agaridevorans</name>
    <dbReference type="NCBI Taxonomy" id="2695856"/>
    <lineage>
        <taxon>Bacteria</taxon>
        <taxon>Pseudomonadati</taxon>
        <taxon>Pseudomonadota</taxon>
        <taxon>Gammaproteobacteria</taxon>
        <taxon>Steroidobacterales</taxon>
        <taxon>Steroidobacteraceae</taxon>
        <taxon>Steroidobacter</taxon>
    </lineage>
</organism>